<reference evidence="2 3" key="1">
    <citation type="submission" date="2023-07" db="EMBL/GenBank/DDBJ databases">
        <title>Sequencing the genomes of 1000 actinobacteria strains.</title>
        <authorList>
            <person name="Klenk H.-P."/>
        </authorList>
    </citation>
    <scope>NUCLEOTIDE SEQUENCE [LARGE SCALE GENOMIC DNA]</scope>
    <source>
        <strain evidence="2 3">DSM 44109</strain>
    </source>
</reference>
<feature type="region of interest" description="Disordered" evidence="1">
    <location>
        <begin position="1"/>
        <end position="55"/>
    </location>
</feature>
<gene>
    <name evidence="2" type="ORF">J2S55_008466</name>
</gene>
<organism evidence="2 3">
    <name type="scientific">Streptosporangium brasiliense</name>
    <dbReference type="NCBI Taxonomy" id="47480"/>
    <lineage>
        <taxon>Bacteria</taxon>
        <taxon>Bacillati</taxon>
        <taxon>Actinomycetota</taxon>
        <taxon>Actinomycetes</taxon>
        <taxon>Streptosporangiales</taxon>
        <taxon>Streptosporangiaceae</taxon>
        <taxon>Streptosporangium</taxon>
    </lineage>
</organism>
<dbReference type="Proteomes" id="UP001230426">
    <property type="component" value="Unassembled WGS sequence"/>
</dbReference>
<dbReference type="EMBL" id="JAUSRB010000002">
    <property type="protein sequence ID" value="MDP9869200.1"/>
    <property type="molecule type" value="Genomic_DNA"/>
</dbReference>
<evidence type="ECO:0000313" key="2">
    <source>
        <dbReference type="EMBL" id="MDP9869200.1"/>
    </source>
</evidence>
<accession>A0ABT9RLH8</accession>
<dbReference type="RefSeq" id="WP_306872826.1">
    <property type="nucleotide sequence ID" value="NZ_JAUSRB010000002.1"/>
</dbReference>
<comment type="caution">
    <text evidence="2">The sequence shown here is derived from an EMBL/GenBank/DDBJ whole genome shotgun (WGS) entry which is preliminary data.</text>
</comment>
<proteinExistence type="predicted"/>
<feature type="compositionally biased region" description="Polar residues" evidence="1">
    <location>
        <begin position="1"/>
        <end position="17"/>
    </location>
</feature>
<keyword evidence="3" id="KW-1185">Reference proteome</keyword>
<protein>
    <submittedName>
        <fullName evidence="2">Uncharacterized protein</fullName>
    </submittedName>
</protein>
<evidence type="ECO:0000256" key="1">
    <source>
        <dbReference type="SAM" id="MobiDB-lite"/>
    </source>
</evidence>
<name>A0ABT9RLH8_9ACTN</name>
<sequence length="55" mass="5829">MIQKPSQQPSPNTTPATADTPHITALDGGNSALDGPLTPPAERLLLKPVRRRIST</sequence>
<evidence type="ECO:0000313" key="3">
    <source>
        <dbReference type="Proteomes" id="UP001230426"/>
    </source>
</evidence>